<dbReference type="AlphaFoldDB" id="A0A9N8JXF4"/>
<sequence length="86" mass="9535">MASRSSPTISNFTDEPWETATIIGETYEDEYLVRKHISSTGELANKKMQSRLRTDHVLRRKIIVGACVGSVLFLALLGFGISMFAA</sequence>
<dbReference type="EMBL" id="CAIJEN010000015">
    <property type="protein sequence ID" value="CAD0094807.1"/>
    <property type="molecule type" value="Genomic_DNA"/>
</dbReference>
<keyword evidence="1" id="KW-0472">Membrane</keyword>
<organism evidence="2 3">
    <name type="scientific">Aureobasidium vineae</name>
    <dbReference type="NCBI Taxonomy" id="2773715"/>
    <lineage>
        <taxon>Eukaryota</taxon>
        <taxon>Fungi</taxon>
        <taxon>Dikarya</taxon>
        <taxon>Ascomycota</taxon>
        <taxon>Pezizomycotina</taxon>
        <taxon>Dothideomycetes</taxon>
        <taxon>Dothideomycetidae</taxon>
        <taxon>Dothideales</taxon>
        <taxon>Saccotheciaceae</taxon>
        <taxon>Aureobasidium</taxon>
    </lineage>
</organism>
<evidence type="ECO:0000313" key="2">
    <source>
        <dbReference type="EMBL" id="CAD0094807.1"/>
    </source>
</evidence>
<keyword evidence="1" id="KW-0812">Transmembrane</keyword>
<comment type="caution">
    <text evidence="2">The sequence shown here is derived from an EMBL/GenBank/DDBJ whole genome shotgun (WGS) entry which is preliminary data.</text>
</comment>
<protein>
    <submittedName>
        <fullName evidence="2">Uncharacterized protein</fullName>
    </submittedName>
</protein>
<gene>
    <name evidence="2" type="ORF">AWRI4619_LOCUS8492</name>
</gene>
<reference evidence="2" key="1">
    <citation type="submission" date="2020-06" db="EMBL/GenBank/DDBJ databases">
        <authorList>
            <person name="Onetto C."/>
        </authorList>
    </citation>
    <scope>NUCLEOTIDE SEQUENCE</scope>
</reference>
<evidence type="ECO:0000313" key="3">
    <source>
        <dbReference type="Proteomes" id="UP000716446"/>
    </source>
</evidence>
<evidence type="ECO:0000256" key="1">
    <source>
        <dbReference type="SAM" id="Phobius"/>
    </source>
</evidence>
<accession>A0A9N8JXF4</accession>
<dbReference type="Proteomes" id="UP000716446">
    <property type="component" value="Unassembled WGS sequence"/>
</dbReference>
<keyword evidence="1" id="KW-1133">Transmembrane helix</keyword>
<feature type="transmembrane region" description="Helical" evidence="1">
    <location>
        <begin position="62"/>
        <end position="85"/>
    </location>
</feature>
<name>A0A9N8JXF4_9PEZI</name>
<proteinExistence type="predicted"/>
<keyword evidence="3" id="KW-1185">Reference proteome</keyword>